<dbReference type="PANTHER" id="PTHR12217">
    <property type="entry name" value="EUKARYOTIC TRANSLATION INITIATION FACTOR 2D"/>
    <property type="match status" value="1"/>
</dbReference>
<dbReference type="GeneID" id="24266191"/>
<dbReference type="EMBL" id="KQ001651">
    <property type="protein sequence ID" value="KJP89434.1"/>
    <property type="molecule type" value="Genomic_DNA"/>
</dbReference>
<dbReference type="Pfam" id="PF25304">
    <property type="entry name" value="WHD_eIF2D"/>
    <property type="match status" value="1"/>
</dbReference>
<dbReference type="Proteomes" id="UP000054561">
    <property type="component" value="Unassembled WGS sequence"/>
</dbReference>
<proteinExistence type="predicted"/>
<dbReference type="InterPro" id="IPR015947">
    <property type="entry name" value="PUA-like_sf"/>
</dbReference>
<dbReference type="VEuPathDB" id="PlasmoDB:AK88_00877"/>
<dbReference type="Pfam" id="PF17832">
    <property type="entry name" value="Pre-PUA"/>
    <property type="match status" value="1"/>
</dbReference>
<feature type="compositionally biased region" description="Basic and acidic residues" evidence="1">
    <location>
        <begin position="268"/>
        <end position="282"/>
    </location>
</feature>
<dbReference type="InterPro" id="IPR041366">
    <property type="entry name" value="Pre-PUA"/>
</dbReference>
<dbReference type="InterPro" id="IPR057429">
    <property type="entry name" value="WH_eIF2D"/>
</dbReference>
<feature type="region of interest" description="Disordered" evidence="1">
    <location>
        <begin position="320"/>
        <end position="339"/>
    </location>
</feature>
<feature type="region of interest" description="Disordered" evidence="1">
    <location>
        <begin position="268"/>
        <end position="299"/>
    </location>
</feature>
<feature type="domain" description="SUI1" evidence="2">
    <location>
        <begin position="785"/>
        <end position="857"/>
    </location>
</feature>
<sequence length="869" mass="98610">MFKNKIALGNKNYLGNKDRKKLAVTIKNTFNLESEEQVDEILDKENTCICKVQKTKITIYLSKNIPVLFTIKNDIFPTVYTLWKFPRIIPCFVIYPPASEFLMKGADLMIPGICKDVEHVEELKVGSVWGVRVFNNPHPFAVGQCSVDYDSNHNFYNLKGKCLKVMHIFNDELWKLGSQTIPHSSFQGKIIDSVENVVDNLDEFKVYDENKGAKKKCAKQTGGRSGGKRANGANDVSDISDVNGAIHSRLHDNRPDENCSDDQRYRAFTDEESEQEKPKDDEGGPTGRSEAKQKKTTTEKKLDNFYKHFAVILAQRSNAKRDAHPLTSKNAKEGKKQTVKETQFKEQNVPSETKKKCTVNIDSMEDGFLNQVDAPEEEKTREEKKQWFDGNLVTEQRKREDINKAMDNITHTEADIMNEWDDCSVEENAQTGQDANNSISIKNSQRRSESKEARYDDEDDSVSEASCVEESNANIPHERNEKDTFELNSEQQDALLMFLFLEVAQSLTDDNLPLEVSGVYSRMTKEFLYIHRNELFLAELLKLGVPIDSINKIKAKQVNLELDVKKSTYKKISKFIQHCSKLKIIKIKENRNVMSVVNIRKGSSLISSYKPMSLEEKKLCQLEKGENDTGGAQNGLEGNTNSAHQDKSAKHEAKNDAKNEATNKGAQVLEFYMPSSKGINIFKCVDSKSDRSSYYNIMQLKDVLKSYVQKQKLVSGKDAQVVKLNDDLRAILNIPCEPSTCTMSYESLLSQFISTQLPCYAIIKPNANFDVEPIKVTKGKCPSIHIYAVARMKGKKYVTHITNLFLFHVDLNKLSEHVQKQLACSCSIVISPSTKKEEILVQGNVVNMIHDILIKNYNLPRKYIALNTK</sequence>
<evidence type="ECO:0000259" key="2">
    <source>
        <dbReference type="PROSITE" id="PS50296"/>
    </source>
</evidence>
<evidence type="ECO:0000256" key="1">
    <source>
        <dbReference type="SAM" id="MobiDB-lite"/>
    </source>
</evidence>
<dbReference type="Pfam" id="PF01253">
    <property type="entry name" value="SUI1"/>
    <property type="match status" value="1"/>
</dbReference>
<feature type="compositionally biased region" description="Polar residues" evidence="1">
    <location>
        <begin position="429"/>
        <end position="443"/>
    </location>
</feature>
<dbReference type="Pfam" id="PF26292">
    <property type="entry name" value="PUA_elF2D"/>
    <property type="match status" value="1"/>
</dbReference>
<dbReference type="PANTHER" id="PTHR12217:SF4">
    <property type="entry name" value="EUKARYOTIC TRANSLATION INITIATION FACTOR 2D"/>
    <property type="match status" value="1"/>
</dbReference>
<dbReference type="FunFam" id="3.30.780.10:FF:000012">
    <property type="entry name" value="Translation initiation factor SUI1, putative"/>
    <property type="match status" value="1"/>
</dbReference>
<organism evidence="3 4">
    <name type="scientific">Plasmodium fragile</name>
    <dbReference type="NCBI Taxonomy" id="5857"/>
    <lineage>
        <taxon>Eukaryota</taxon>
        <taxon>Sar</taxon>
        <taxon>Alveolata</taxon>
        <taxon>Apicomplexa</taxon>
        <taxon>Aconoidasida</taxon>
        <taxon>Haemosporida</taxon>
        <taxon>Plasmodiidae</taxon>
        <taxon>Plasmodium</taxon>
        <taxon>Plasmodium (Plasmodium)</taxon>
    </lineage>
</organism>
<dbReference type="CDD" id="cd21156">
    <property type="entry name" value="PUA_eIF2d-like"/>
    <property type="match status" value="1"/>
</dbReference>
<feature type="region of interest" description="Disordered" evidence="1">
    <location>
        <begin position="215"/>
        <end position="240"/>
    </location>
</feature>
<dbReference type="Gene3D" id="3.10.400.20">
    <property type="match status" value="1"/>
</dbReference>
<dbReference type="InterPro" id="IPR001950">
    <property type="entry name" value="SUI1"/>
</dbReference>
<keyword evidence="4" id="KW-1185">Reference proteome</keyword>
<dbReference type="InterPro" id="IPR039757">
    <property type="entry name" value="EIF2D"/>
</dbReference>
<evidence type="ECO:0000313" key="3">
    <source>
        <dbReference type="EMBL" id="KJP89434.1"/>
    </source>
</evidence>
<dbReference type="RefSeq" id="XP_012333944.1">
    <property type="nucleotide sequence ID" value="XM_012478521.1"/>
</dbReference>
<reference evidence="3 4" key="1">
    <citation type="submission" date="2014-03" db="EMBL/GenBank/DDBJ databases">
        <title>The Genome Sequence of Plasmodium fragile nilgiri.</title>
        <authorList>
            <consortium name="The Broad Institute Genomics Platform"/>
            <consortium name="The Broad Institute Genome Sequencing Center for Infectious Disease"/>
            <person name="Neafsey D."/>
            <person name="Duraisingh M."/>
            <person name="Young S.K."/>
            <person name="Zeng Q."/>
            <person name="Gargeya S."/>
            <person name="Abouelleil A."/>
            <person name="Alvarado L."/>
            <person name="Chapman S.B."/>
            <person name="Gainer-Dewar J."/>
            <person name="Goldberg J."/>
            <person name="Griggs A."/>
            <person name="Gujja S."/>
            <person name="Hansen M."/>
            <person name="Howarth C."/>
            <person name="Imamovic A."/>
            <person name="Larimer J."/>
            <person name="Pearson M."/>
            <person name="Poon T.W."/>
            <person name="Priest M."/>
            <person name="Roberts A."/>
            <person name="Saif S."/>
            <person name="Shea T."/>
            <person name="Sykes S."/>
            <person name="Wortman J."/>
            <person name="Nusbaum C."/>
            <person name="Birren B."/>
        </authorList>
    </citation>
    <scope>NUCLEOTIDE SEQUENCE [LARGE SCALE GENOMIC DNA]</scope>
    <source>
        <strain evidence="4">nilgiri</strain>
    </source>
</reference>
<dbReference type="CDD" id="cd11608">
    <property type="entry name" value="eIF2D_C"/>
    <property type="match status" value="1"/>
</dbReference>
<dbReference type="InterPro" id="IPR048248">
    <property type="entry name" value="PUA_eIF2d-like"/>
</dbReference>
<dbReference type="SUPFAM" id="SSF55159">
    <property type="entry name" value="eIF1-like"/>
    <property type="match status" value="1"/>
</dbReference>
<evidence type="ECO:0000313" key="4">
    <source>
        <dbReference type="Proteomes" id="UP000054561"/>
    </source>
</evidence>
<gene>
    <name evidence="3" type="ORF">AK88_00877</name>
</gene>
<dbReference type="PROSITE" id="PS50296">
    <property type="entry name" value="SUI1"/>
    <property type="match status" value="1"/>
</dbReference>
<dbReference type="InterPro" id="IPR036877">
    <property type="entry name" value="SUI1_dom_sf"/>
</dbReference>
<feature type="region of interest" description="Disordered" evidence="1">
    <location>
        <begin position="429"/>
        <end position="481"/>
    </location>
</feature>
<feature type="region of interest" description="Disordered" evidence="1">
    <location>
        <begin position="625"/>
        <end position="660"/>
    </location>
</feature>
<feature type="compositionally biased region" description="Basic and acidic residues" evidence="1">
    <location>
        <begin position="289"/>
        <end position="299"/>
    </location>
</feature>
<protein>
    <recommendedName>
        <fullName evidence="2">SUI1 domain-containing protein</fullName>
    </recommendedName>
</protein>
<dbReference type="GO" id="GO:0003743">
    <property type="term" value="F:translation initiation factor activity"/>
    <property type="evidence" value="ECO:0007669"/>
    <property type="project" value="InterPro"/>
</dbReference>
<dbReference type="SUPFAM" id="SSF47592">
    <property type="entry name" value="SWIB/MDM2 domain"/>
    <property type="match status" value="1"/>
</dbReference>
<accession>A0A0D9QQU2</accession>
<dbReference type="InterPro" id="IPR039759">
    <property type="entry name" value="eIF2D_SUI1"/>
</dbReference>
<dbReference type="GO" id="GO:0001731">
    <property type="term" value="P:formation of translation preinitiation complex"/>
    <property type="evidence" value="ECO:0007669"/>
    <property type="project" value="InterPro"/>
</dbReference>
<dbReference type="Gene3D" id="3.30.780.10">
    <property type="entry name" value="SUI1-like domain"/>
    <property type="match status" value="1"/>
</dbReference>
<name>A0A0D9QQU2_PLAFR</name>
<dbReference type="SUPFAM" id="SSF88697">
    <property type="entry name" value="PUA domain-like"/>
    <property type="match status" value="1"/>
</dbReference>
<dbReference type="OrthoDB" id="199771at2759"/>
<dbReference type="OMA" id="MIPGICK"/>
<dbReference type="AlphaFoldDB" id="A0A0D9QQU2"/>
<dbReference type="InterPro" id="IPR036885">
    <property type="entry name" value="SWIB_MDM2_dom_sf"/>
</dbReference>
<feature type="compositionally biased region" description="Basic and acidic residues" evidence="1">
    <location>
        <begin position="644"/>
        <end position="660"/>
    </location>
</feature>